<proteinExistence type="inferred from homology"/>
<dbReference type="InterPro" id="IPR016024">
    <property type="entry name" value="ARM-type_fold"/>
</dbReference>
<comment type="caution">
    <text evidence="7">The sequence shown here is derived from an EMBL/GenBank/DDBJ whole genome shotgun (WGS) entry which is preliminary data.</text>
</comment>
<dbReference type="FunFam" id="1.25.40.180:FF:000032">
    <property type="entry name" value="Nucleolar MIF4G domain-containing protein 1"/>
    <property type="match status" value="1"/>
</dbReference>
<evidence type="ECO:0000256" key="2">
    <source>
        <dbReference type="ARBA" id="ARBA00006856"/>
    </source>
</evidence>
<evidence type="ECO:0000313" key="7">
    <source>
        <dbReference type="EMBL" id="KAK2141331.1"/>
    </source>
</evidence>
<dbReference type="InterPro" id="IPR050781">
    <property type="entry name" value="CWC22_splicing_factor"/>
</dbReference>
<reference evidence="7" key="1">
    <citation type="journal article" date="2023" name="Mol. Biol. Evol.">
        <title>Third-Generation Sequencing Reveals the Adaptive Role of the Epigenome in Three Deep-Sea Polychaetes.</title>
        <authorList>
            <person name="Perez M."/>
            <person name="Aroh O."/>
            <person name="Sun Y."/>
            <person name="Lan Y."/>
            <person name="Juniper S.K."/>
            <person name="Young C.R."/>
            <person name="Angers B."/>
            <person name="Qian P.Y."/>
        </authorList>
    </citation>
    <scope>NUCLEOTIDE SEQUENCE</scope>
    <source>
        <strain evidence="7">P08H-3</strain>
    </source>
</reference>
<dbReference type="PANTHER" id="PTHR18034:SF4">
    <property type="entry name" value="NUCLEOLAR MIF4G DOMAIN-CONTAINING PROTEIN 1"/>
    <property type="match status" value="1"/>
</dbReference>
<dbReference type="AlphaFoldDB" id="A0AAD9IUS0"/>
<comment type="similarity">
    <text evidence="2">Belongs to the CWC22 family.</text>
</comment>
<evidence type="ECO:0000256" key="3">
    <source>
        <dbReference type="ARBA" id="ARBA00023242"/>
    </source>
</evidence>
<dbReference type="Proteomes" id="UP001208570">
    <property type="component" value="Unassembled WGS sequence"/>
</dbReference>
<evidence type="ECO:0000259" key="6">
    <source>
        <dbReference type="PROSITE" id="PS51366"/>
    </source>
</evidence>
<accession>A0AAD9IUS0</accession>
<dbReference type="Pfam" id="PF02854">
    <property type="entry name" value="MIF4G"/>
    <property type="match status" value="1"/>
</dbReference>
<dbReference type="PANTHER" id="PTHR18034">
    <property type="entry name" value="CELL CYCLE CONTROL PROTEIN CWF22-RELATED"/>
    <property type="match status" value="1"/>
</dbReference>
<evidence type="ECO:0000256" key="4">
    <source>
        <dbReference type="SAM" id="Coils"/>
    </source>
</evidence>
<feature type="domain" description="MI" evidence="6">
    <location>
        <begin position="658"/>
        <end position="774"/>
    </location>
</feature>
<dbReference type="SMART" id="SM00543">
    <property type="entry name" value="MIF4G"/>
    <property type="match status" value="1"/>
</dbReference>
<dbReference type="EMBL" id="JAODUP010001120">
    <property type="protein sequence ID" value="KAK2141331.1"/>
    <property type="molecule type" value="Genomic_DNA"/>
</dbReference>
<keyword evidence="3" id="KW-0539">Nucleus</keyword>
<dbReference type="GO" id="GO:0042274">
    <property type="term" value="P:ribosomal small subunit biogenesis"/>
    <property type="evidence" value="ECO:0007669"/>
    <property type="project" value="TreeGrafter"/>
</dbReference>
<feature type="region of interest" description="Disordered" evidence="5">
    <location>
        <begin position="184"/>
        <end position="242"/>
    </location>
</feature>
<keyword evidence="4" id="KW-0175">Coiled coil</keyword>
<comment type="subcellular location">
    <subcellularLocation>
        <location evidence="1">Nucleus</location>
        <location evidence="1">Nucleolus</location>
    </subcellularLocation>
</comment>
<evidence type="ECO:0000313" key="8">
    <source>
        <dbReference type="Proteomes" id="UP001208570"/>
    </source>
</evidence>
<keyword evidence="8" id="KW-1185">Reference proteome</keyword>
<feature type="coiled-coil region" evidence="4">
    <location>
        <begin position="84"/>
        <end position="155"/>
    </location>
</feature>
<organism evidence="7 8">
    <name type="scientific">Paralvinella palmiformis</name>
    <dbReference type="NCBI Taxonomy" id="53620"/>
    <lineage>
        <taxon>Eukaryota</taxon>
        <taxon>Metazoa</taxon>
        <taxon>Spiralia</taxon>
        <taxon>Lophotrochozoa</taxon>
        <taxon>Annelida</taxon>
        <taxon>Polychaeta</taxon>
        <taxon>Sedentaria</taxon>
        <taxon>Canalipalpata</taxon>
        <taxon>Terebellida</taxon>
        <taxon>Terebelliformia</taxon>
        <taxon>Alvinellidae</taxon>
        <taxon>Paralvinella</taxon>
    </lineage>
</organism>
<gene>
    <name evidence="7" type="ORF">LSH36_1120g01062</name>
</gene>
<dbReference type="InterPro" id="IPR003890">
    <property type="entry name" value="MIF4G-like_typ-3"/>
</dbReference>
<evidence type="ECO:0000256" key="5">
    <source>
        <dbReference type="SAM" id="MobiDB-lite"/>
    </source>
</evidence>
<dbReference type="Pfam" id="PF02847">
    <property type="entry name" value="MA3"/>
    <property type="match status" value="1"/>
</dbReference>
<dbReference type="SMART" id="SM00544">
    <property type="entry name" value="MA3"/>
    <property type="match status" value="1"/>
</dbReference>
<feature type="compositionally biased region" description="Acidic residues" evidence="5">
    <location>
        <begin position="208"/>
        <end position="223"/>
    </location>
</feature>
<protein>
    <recommendedName>
        <fullName evidence="6">MI domain-containing protein</fullName>
    </recommendedName>
</protein>
<name>A0AAD9IUS0_9ANNE</name>
<dbReference type="SUPFAM" id="SSF48371">
    <property type="entry name" value="ARM repeat"/>
    <property type="match status" value="1"/>
</dbReference>
<feature type="region of interest" description="Disordered" evidence="5">
    <location>
        <begin position="331"/>
        <end position="350"/>
    </location>
</feature>
<dbReference type="Gene3D" id="1.25.40.180">
    <property type="match status" value="1"/>
</dbReference>
<dbReference type="GO" id="GO:0005730">
    <property type="term" value="C:nucleolus"/>
    <property type="evidence" value="ECO:0007669"/>
    <property type="project" value="UniProtKB-SubCell"/>
</dbReference>
<sequence length="864" mass="99685">MKRKLQSSGRSEPLNLKRFRSELNQFSKDHSADWLQIQQGGGVREIVKPNKGLNRKQQRKEERRLKKMRKFAFKQKKPLPTKELLELEIKAAAKAEKLKKVKEKLKQRKRVKKRKLKEKQSEAVDVRIQGLIEANKVEDRAIKQLEKQLKLNKRKRKSLPLSFKNDGLDYILNAVDSDHLQAVYDNDDDDLSDPNTPTSSWDIRDEEKVDEEYETGDDSDEEESCHSAIGSSGDDDDDCVTTPPKTSILKTVTKTGKHSKSVDFDLKLRDIKTKKVTMKSSELEVIENSSSDDVGDLSESNSDIRDNKEMETHVKEDIYGRLLPDRGISHTGASKAYVPPGKRHQLSSGGIGADGKKQLELVRLKKQLKGLLNRLSESTIQSISSQIEDFYHQKSRMEMTECLSELVMSSCVSTVLIPERLVMEHAMLVAILHCNIATDIGAYFIQILAQKFDSELQKSDYGATKIVDNVLMLLANLYNFKVVHSLLLFDILKKLTDNFGEKDIELLLLLLKNVGFGLRKDDPSALKELIIKVQQRAANIDTTQFKERSRVKFMIDVLLAIKNNNVRKIPNYDRAHLDHLLKVIRNYVKGGSIAEYQLRISLSDLLESDQRGRWWVIGSAWTRRDVDITKQEPNGRPPEGEVSNHILELARQQRMNTDIRKTIFCIVMTCEDFIDAFEKLLELDLKNQQEREIIHVITDLCLQEKTFNPFYAFLMQKFCEHDRRFQMTTQFTLWDKFKELQEYNDQKLNNLADYLTHLLANKAQSLSVFKVIEFSELDKARVRFIKRVLTNLLLNQPEHIIRDVFIRIATIPKLHLLREGLILFMTHFLLRGTKSLDADVKLTLEQRVLIAEKMLTTGEVKLML</sequence>
<dbReference type="GO" id="GO:0003723">
    <property type="term" value="F:RNA binding"/>
    <property type="evidence" value="ECO:0007669"/>
    <property type="project" value="InterPro"/>
</dbReference>
<evidence type="ECO:0000256" key="1">
    <source>
        <dbReference type="ARBA" id="ARBA00004604"/>
    </source>
</evidence>
<dbReference type="InterPro" id="IPR003891">
    <property type="entry name" value="Initiation_fac_eIF4g_MI"/>
</dbReference>
<dbReference type="PROSITE" id="PS51366">
    <property type="entry name" value="MI"/>
    <property type="match status" value="1"/>
</dbReference>